<dbReference type="EMBL" id="WBPB01000013">
    <property type="protein sequence ID" value="KAB2500792.1"/>
    <property type="molecule type" value="Genomic_DNA"/>
</dbReference>
<accession>A0AB34DCD1</accession>
<reference evidence="2 3" key="1">
    <citation type="submission" date="2019-10" db="EMBL/GenBank/DDBJ databases">
        <title>Bacillus from the desert of Cuatro Cinegas, Coahuila.</title>
        <authorList>
            <person name="Olmedo-Alvarez G."/>
            <person name="Saldana S."/>
            <person name="Barcelo D."/>
        </authorList>
    </citation>
    <scope>NUCLEOTIDE SEQUENCE [LARGE SCALE GENOMIC DNA]</scope>
    <source>
        <strain evidence="2 3">CH101a_3T</strain>
    </source>
</reference>
<name>A0AB34DCD1_BACCE</name>
<gene>
    <name evidence="2" type="ORF">F8158_06810</name>
</gene>
<sequence>MNAFFHNTIGVNDAAIILNVSSGHIKNLCAEGKIVAKKIGKTWVIDRSRLKGVR</sequence>
<dbReference type="InterPro" id="IPR041657">
    <property type="entry name" value="HTH_17"/>
</dbReference>
<protein>
    <submittedName>
        <fullName evidence="2">Helix-turn-helix domain-containing protein</fullName>
    </submittedName>
</protein>
<evidence type="ECO:0000313" key="3">
    <source>
        <dbReference type="Proteomes" id="UP000477920"/>
    </source>
</evidence>
<dbReference type="Proteomes" id="UP000477920">
    <property type="component" value="Unassembled WGS sequence"/>
</dbReference>
<organism evidence="2 3">
    <name type="scientific">Bacillus cereus</name>
    <dbReference type="NCBI Taxonomy" id="1396"/>
    <lineage>
        <taxon>Bacteria</taxon>
        <taxon>Bacillati</taxon>
        <taxon>Bacillota</taxon>
        <taxon>Bacilli</taxon>
        <taxon>Bacillales</taxon>
        <taxon>Bacillaceae</taxon>
        <taxon>Bacillus</taxon>
        <taxon>Bacillus cereus group</taxon>
    </lineage>
</organism>
<evidence type="ECO:0000259" key="1">
    <source>
        <dbReference type="Pfam" id="PF12728"/>
    </source>
</evidence>
<feature type="domain" description="Helix-turn-helix" evidence="1">
    <location>
        <begin position="11"/>
        <end position="50"/>
    </location>
</feature>
<dbReference type="RefSeq" id="WP_151639617.1">
    <property type="nucleotide sequence ID" value="NZ_WBPB01000013.1"/>
</dbReference>
<evidence type="ECO:0000313" key="2">
    <source>
        <dbReference type="EMBL" id="KAB2500792.1"/>
    </source>
</evidence>
<dbReference type="Pfam" id="PF12728">
    <property type="entry name" value="HTH_17"/>
    <property type="match status" value="1"/>
</dbReference>
<proteinExistence type="predicted"/>
<comment type="caution">
    <text evidence="2">The sequence shown here is derived from an EMBL/GenBank/DDBJ whole genome shotgun (WGS) entry which is preliminary data.</text>
</comment>
<dbReference type="AlphaFoldDB" id="A0AB34DCD1"/>